<keyword evidence="1" id="KW-0677">Repeat</keyword>
<dbReference type="Proteomes" id="UP001567538">
    <property type="component" value="Unassembled WGS sequence"/>
</dbReference>
<feature type="domain" description="BRCT" evidence="3">
    <location>
        <begin position="69"/>
        <end position="161"/>
    </location>
</feature>
<dbReference type="PANTHER" id="PTHR13561:SF20">
    <property type="entry name" value="DNA TOPOISOMERASE 2-BINDING PROTEIN 1"/>
    <property type="match status" value="1"/>
</dbReference>
<organism evidence="4 5">
    <name type="scientific">Salvia divinorum</name>
    <name type="common">Maria pastora</name>
    <name type="synonym">Diviner's sage</name>
    <dbReference type="NCBI Taxonomy" id="28513"/>
    <lineage>
        <taxon>Eukaryota</taxon>
        <taxon>Viridiplantae</taxon>
        <taxon>Streptophyta</taxon>
        <taxon>Embryophyta</taxon>
        <taxon>Tracheophyta</taxon>
        <taxon>Spermatophyta</taxon>
        <taxon>Magnoliopsida</taxon>
        <taxon>eudicotyledons</taxon>
        <taxon>Gunneridae</taxon>
        <taxon>Pentapetalae</taxon>
        <taxon>asterids</taxon>
        <taxon>lamiids</taxon>
        <taxon>Lamiales</taxon>
        <taxon>Lamiaceae</taxon>
        <taxon>Nepetoideae</taxon>
        <taxon>Mentheae</taxon>
        <taxon>Salviinae</taxon>
        <taxon>Salvia</taxon>
        <taxon>Salvia subgen. Calosphace</taxon>
    </lineage>
</organism>
<evidence type="ECO:0000256" key="2">
    <source>
        <dbReference type="SAM" id="MobiDB-lite"/>
    </source>
</evidence>
<feature type="compositionally biased region" description="Polar residues" evidence="2">
    <location>
        <begin position="7"/>
        <end position="17"/>
    </location>
</feature>
<evidence type="ECO:0000313" key="4">
    <source>
        <dbReference type="EMBL" id="KAL1559566.1"/>
    </source>
</evidence>
<dbReference type="Pfam" id="PF00533">
    <property type="entry name" value="BRCT"/>
    <property type="match status" value="1"/>
</dbReference>
<keyword evidence="5" id="KW-1185">Reference proteome</keyword>
<accession>A0ABD1HT07</accession>
<protein>
    <recommendedName>
        <fullName evidence="3">BRCT domain-containing protein</fullName>
    </recommendedName>
</protein>
<sequence length="178" mass="19520">MEDSFPVQHSTSVSTLKTLKHHTQGARNSQPTSSSIPTASESDTNLSAQNMEPDVQNLLTNTRCTSSEDDDLYLSGCRVLLLGFEASELRKLVNMVCQGGGSRYMSVREKLTHVIVGIPSKKEIKEIRSLAAFGVVSIVKPSWLEECTIKKKEVPVFQAHIAYDLLVPKGPICSLNCV</sequence>
<gene>
    <name evidence="4" type="ORF">AAHA92_09896</name>
</gene>
<dbReference type="InterPro" id="IPR036420">
    <property type="entry name" value="BRCT_dom_sf"/>
</dbReference>
<dbReference type="PANTHER" id="PTHR13561">
    <property type="entry name" value="DNA REPLICATION REGULATOR DPB11-RELATED"/>
    <property type="match status" value="1"/>
</dbReference>
<dbReference type="EMBL" id="JBEAFC010000004">
    <property type="protein sequence ID" value="KAL1559566.1"/>
    <property type="molecule type" value="Genomic_DNA"/>
</dbReference>
<name>A0ABD1HT07_SALDI</name>
<dbReference type="FunFam" id="3.40.50.10190:FF:000052">
    <property type="entry name" value="Transcription coactivator"/>
    <property type="match status" value="1"/>
</dbReference>
<dbReference type="AlphaFoldDB" id="A0ABD1HT07"/>
<evidence type="ECO:0000256" key="1">
    <source>
        <dbReference type="ARBA" id="ARBA00022737"/>
    </source>
</evidence>
<evidence type="ECO:0000313" key="5">
    <source>
        <dbReference type="Proteomes" id="UP001567538"/>
    </source>
</evidence>
<proteinExistence type="predicted"/>
<evidence type="ECO:0000259" key="3">
    <source>
        <dbReference type="PROSITE" id="PS50172"/>
    </source>
</evidence>
<feature type="region of interest" description="Disordered" evidence="2">
    <location>
        <begin position="1"/>
        <end position="48"/>
    </location>
</feature>
<dbReference type="PROSITE" id="PS50172">
    <property type="entry name" value="BRCT"/>
    <property type="match status" value="1"/>
</dbReference>
<dbReference type="Gene3D" id="3.40.50.10190">
    <property type="entry name" value="BRCT domain"/>
    <property type="match status" value="1"/>
</dbReference>
<comment type="caution">
    <text evidence="4">The sequence shown here is derived from an EMBL/GenBank/DDBJ whole genome shotgun (WGS) entry which is preliminary data.</text>
</comment>
<dbReference type="SMART" id="SM00292">
    <property type="entry name" value="BRCT"/>
    <property type="match status" value="1"/>
</dbReference>
<reference evidence="4 5" key="1">
    <citation type="submission" date="2024-06" db="EMBL/GenBank/DDBJ databases">
        <title>A chromosome level genome sequence of Diviner's sage (Salvia divinorum).</title>
        <authorList>
            <person name="Ford S.A."/>
            <person name="Ro D.-K."/>
            <person name="Ness R.W."/>
            <person name="Phillips M.A."/>
        </authorList>
    </citation>
    <scope>NUCLEOTIDE SEQUENCE [LARGE SCALE GENOMIC DNA]</scope>
    <source>
        <strain evidence="4">SAF-2024a</strain>
        <tissue evidence="4">Leaf</tissue>
    </source>
</reference>
<dbReference type="InterPro" id="IPR001357">
    <property type="entry name" value="BRCT_dom"/>
</dbReference>
<feature type="compositionally biased region" description="Polar residues" evidence="2">
    <location>
        <begin position="25"/>
        <end position="48"/>
    </location>
</feature>
<dbReference type="SUPFAM" id="SSF52113">
    <property type="entry name" value="BRCT domain"/>
    <property type="match status" value="1"/>
</dbReference>